<dbReference type="Proteomes" id="UP000778578">
    <property type="component" value="Unassembled WGS sequence"/>
</dbReference>
<gene>
    <name evidence="8" type="ORF">K7862_00830</name>
</gene>
<dbReference type="SMART" id="SM00644">
    <property type="entry name" value="Ami_2"/>
    <property type="match status" value="1"/>
</dbReference>
<evidence type="ECO:0000259" key="7">
    <source>
        <dbReference type="SMART" id="SM00644"/>
    </source>
</evidence>
<protein>
    <recommendedName>
        <fullName evidence="2">N-acetylmuramoyl-L-alanine amidase</fullName>
        <ecNumber evidence="2">3.5.1.28</ecNumber>
    </recommendedName>
</protein>
<dbReference type="EMBL" id="JAINZZ010000001">
    <property type="protein sequence ID" value="MBY8876186.1"/>
    <property type="molecule type" value="Genomic_DNA"/>
</dbReference>
<evidence type="ECO:0000256" key="5">
    <source>
        <dbReference type="ARBA" id="ARBA00023316"/>
    </source>
</evidence>
<dbReference type="Pfam" id="PF01510">
    <property type="entry name" value="Amidase_2"/>
    <property type="match status" value="1"/>
</dbReference>
<dbReference type="Pfam" id="PF13517">
    <property type="entry name" value="FG-GAP_3"/>
    <property type="match status" value="1"/>
</dbReference>
<sequence length="938" mass="98707">MATVATYGTIALASPSSGSGSSATTDTHALQDAFASAAQEFKVPQNVLMAVGYRQTRWESHDGKPSFTGNYNVMGLTQVTASDLDPAAAGTSDTEVDQSGDPAKTKGFDPQKAKAAEAAAVDTADPRLHTLDAAAKLTGTSADDLKTDSGQSVRGAAALLASYEKAAYGSLPADPARWYAAVERFSQSPDTAGAKLFADRVFSTMRDGVSTMTSDGQQVTLSASPGLQADKPAKAPLAAATTTNTAKAAGTNAGTTPTPDCPTGLACNFVPAAYAATSTTDPSKYGNYDIADRPSTTLPHNGSPDIRYIVIHDTDSDFDSAVSTFQNPANDVGTNYIVRASDGQVTQMVENKNITWHAGNMGFNQHAIGVEHEGYAMKQGSWYTEAEYDSSATLVKHLAAEFHIPLDREHIIGHDEVPGPLDVYVPGMHWDPGPYWDWNHYMSLLGAPTGAGSAGGPLKVGQEITITPPFTTANQPTVAYTHDGTTESYQQPANFVWLRQTPSSTGALISDPYLGAGTTQGPDWGDKAVAGARYVVAGVQGDWTAIWYGGQKAWFDNPGGQWTAPVGTGTQTVLTPRAGATSIPVYGRSYPDTAAYAGTQVTVQTDTDKPLSKYSVNAGEVYVQAGPAVKGDFYFAKNINGDAPDDRTLVTSATKVFYPIRYNHRLGFVLASDVQQISSTAPDPGTTRTNMLGRDASGVLWQYQGTGSATSPYFTRFKVGAGWQVYNTLVPMTELKANGTGDMVARDTSGVLWYYQGSGNPSAPFKARLKVGAGWGAYNTMSGVRDVTGDGRPDLVARDSSGVLWLYQGTGTPATPFKARVKVGAGWGAYDTLVALGDFTGDGKGDMLGRTSTGDLYLYSGTGSATAPFAARLKIGVKWGVYDTLVGPGDMSGDGKPDLIGRDSTGALWFYQGTGNPASPYAARVKVGTGWQIYGLLV</sequence>
<dbReference type="InterPro" id="IPR013517">
    <property type="entry name" value="FG-GAP"/>
</dbReference>
<evidence type="ECO:0000313" key="9">
    <source>
        <dbReference type="Proteomes" id="UP000778578"/>
    </source>
</evidence>
<feature type="region of interest" description="Disordered" evidence="6">
    <location>
        <begin position="222"/>
        <end position="257"/>
    </location>
</feature>
<dbReference type="SUPFAM" id="SSF55846">
    <property type="entry name" value="N-acetylmuramoyl-L-alanine amidase-like"/>
    <property type="match status" value="1"/>
</dbReference>
<dbReference type="Gene3D" id="3.40.80.10">
    <property type="entry name" value="Peptidoglycan recognition protein-like"/>
    <property type="match status" value="1"/>
</dbReference>
<evidence type="ECO:0000256" key="1">
    <source>
        <dbReference type="ARBA" id="ARBA00001561"/>
    </source>
</evidence>
<evidence type="ECO:0000256" key="2">
    <source>
        <dbReference type="ARBA" id="ARBA00011901"/>
    </source>
</evidence>
<feature type="region of interest" description="Disordered" evidence="6">
    <location>
        <begin position="86"/>
        <end position="113"/>
    </location>
</feature>
<dbReference type="PANTHER" id="PTHR30417">
    <property type="entry name" value="N-ACETYLMURAMOYL-L-ALANINE AMIDASE AMID"/>
    <property type="match status" value="1"/>
</dbReference>
<dbReference type="PANTHER" id="PTHR30417:SF1">
    <property type="entry name" value="N-ACETYLMURAMOYL-L-ALANINE AMIDASE AMID"/>
    <property type="match status" value="1"/>
</dbReference>
<dbReference type="SUPFAM" id="SSF69318">
    <property type="entry name" value="Integrin alpha N-terminal domain"/>
    <property type="match status" value="1"/>
</dbReference>
<evidence type="ECO:0000313" key="8">
    <source>
        <dbReference type="EMBL" id="MBY8876186.1"/>
    </source>
</evidence>
<comment type="caution">
    <text evidence="8">The sequence shown here is derived from an EMBL/GenBank/DDBJ whole genome shotgun (WGS) entry which is preliminary data.</text>
</comment>
<organism evidence="8 9">
    <name type="scientific">Actinacidiphila acidipaludis</name>
    <dbReference type="NCBI Taxonomy" id="2873382"/>
    <lineage>
        <taxon>Bacteria</taxon>
        <taxon>Bacillati</taxon>
        <taxon>Actinomycetota</taxon>
        <taxon>Actinomycetes</taxon>
        <taxon>Kitasatosporales</taxon>
        <taxon>Streptomycetaceae</taxon>
        <taxon>Actinacidiphila</taxon>
    </lineage>
</organism>
<dbReference type="GO" id="GO:0008745">
    <property type="term" value="F:N-acetylmuramoyl-L-alanine amidase activity"/>
    <property type="evidence" value="ECO:0007669"/>
    <property type="project" value="UniProtKB-EC"/>
</dbReference>
<evidence type="ECO:0000256" key="4">
    <source>
        <dbReference type="ARBA" id="ARBA00022801"/>
    </source>
</evidence>
<keyword evidence="9" id="KW-1185">Reference proteome</keyword>
<reference evidence="8 9" key="1">
    <citation type="submission" date="2021-08" db="EMBL/GenBank/DDBJ databases">
        <title>WGS of actinomycetes from Thailand.</title>
        <authorList>
            <person name="Thawai C."/>
        </authorList>
    </citation>
    <scope>NUCLEOTIDE SEQUENCE [LARGE SCALE GENOMIC DNA]</scope>
    <source>
        <strain evidence="8 9">PLK6-54</strain>
    </source>
</reference>
<feature type="compositionally biased region" description="Low complexity" evidence="6">
    <location>
        <begin position="234"/>
        <end position="257"/>
    </location>
</feature>
<dbReference type="InterPro" id="IPR002502">
    <property type="entry name" value="Amidase_domain"/>
</dbReference>
<keyword evidence="3" id="KW-0732">Signal</keyword>
<proteinExistence type="predicted"/>
<keyword evidence="4 8" id="KW-0378">Hydrolase</keyword>
<keyword evidence="5" id="KW-0961">Cell wall biogenesis/degradation</keyword>
<feature type="domain" description="N-acetylmuramoyl-L-alanine amidase" evidence="7">
    <location>
        <begin position="293"/>
        <end position="433"/>
    </location>
</feature>
<dbReference type="EC" id="3.5.1.28" evidence="2"/>
<dbReference type="InterPro" id="IPR036505">
    <property type="entry name" value="Amidase/PGRP_sf"/>
</dbReference>
<feature type="compositionally biased region" description="Basic and acidic residues" evidence="6">
    <location>
        <begin position="103"/>
        <end position="113"/>
    </location>
</feature>
<name>A0ABS7PZA9_9ACTN</name>
<accession>A0ABS7PZA9</accession>
<evidence type="ECO:0000256" key="3">
    <source>
        <dbReference type="ARBA" id="ARBA00022729"/>
    </source>
</evidence>
<dbReference type="InterPro" id="IPR051206">
    <property type="entry name" value="NAMLAA_amidase_2"/>
</dbReference>
<dbReference type="CDD" id="cd06583">
    <property type="entry name" value="PGRP"/>
    <property type="match status" value="1"/>
</dbReference>
<dbReference type="InterPro" id="IPR028994">
    <property type="entry name" value="Integrin_alpha_N"/>
</dbReference>
<comment type="catalytic activity">
    <reaction evidence="1">
        <text>Hydrolyzes the link between N-acetylmuramoyl residues and L-amino acid residues in certain cell-wall glycopeptides.</text>
        <dbReference type="EC" id="3.5.1.28"/>
    </reaction>
</comment>
<evidence type="ECO:0000256" key="6">
    <source>
        <dbReference type="SAM" id="MobiDB-lite"/>
    </source>
</evidence>